<dbReference type="AlphaFoldDB" id="A0A8K0I3U8"/>
<evidence type="ECO:0000256" key="2">
    <source>
        <dbReference type="ARBA" id="ARBA00022614"/>
    </source>
</evidence>
<keyword evidence="3 7" id="KW-0812">Transmembrane</keyword>
<keyword evidence="8" id="KW-0732">Signal</keyword>
<sequence length="654" mass="70317">MPPSPHLLPLLLLLLLSLFSLSHSSCDLSDRELLSRAFSSVSGFQNPRPAPGDDPSCAKIREIRLPTRNLSGTVSWMFLRNISSLRILDLSGNALEGSIPSRFWSASSLLEVNLAANRFGGALRIEPGPSGADPPPIKVLNLSGNRLTSAVGLSGFSGLQVLDLSRNDISVVPVGLEDLKGLKHLDVSHNSMTGNFPKDFPPLAGLGFLNVSFDYFTGVVEPEVLKKFGSSAFIKAGSLNFSSSARGAAAAAPSSSLASHGKKSKTKSREGELKIGVTAAAASLIVFSLLAYVLYAVMRKRNGRKDGWNGEDPVALAAAAVAMGQEAGWGVEVRWTAPVVVFEKPLMKLTFADLATATSGFGRESLLAEDGRSGPAYRAVLPGDLHLVVRVLEAAREVDEGEAAAAFHDLARLRHPNLLPLIGYCIAGSEKLLLYEYMEKGDLHRWLHELPAACPDVEDRSNETWEIHHGEEKRPPPAAPAVVGDWPMRHRIALGIARGLAFLHQGWSRSRQATVHGHLVPTNILLDEDLEPRVADFGVATGEGTAEGDVYSYGVVVMELVTGRAGWSDAEIGWARTLVREGRAAEAVDPRLREWAEWENEAVECLRVGYLCTAESLEKRPTMQQVVGLIKDVRPFSTATATAAATSSSLSSSH</sequence>
<keyword evidence="10" id="KW-0418">Kinase</keyword>
<dbReference type="InterPro" id="IPR011009">
    <property type="entry name" value="Kinase-like_dom_sf"/>
</dbReference>
<keyword evidence="4" id="KW-0677">Repeat</keyword>
<reference evidence="10" key="2">
    <citation type="submission" date="2019-07" db="EMBL/GenBank/DDBJ databases">
        <authorList>
            <person name="Yang Y."/>
            <person name="Bocs S."/>
            <person name="Baudouin L."/>
        </authorList>
    </citation>
    <scope>NUCLEOTIDE SEQUENCE</scope>
    <source>
        <tissue evidence="10">Spear leaf of Hainan Tall coconut</tissue>
    </source>
</reference>
<name>A0A8K0I3U8_COCNU</name>
<evidence type="ECO:0000259" key="9">
    <source>
        <dbReference type="PROSITE" id="PS50011"/>
    </source>
</evidence>
<keyword evidence="10" id="KW-0808">Transferase</keyword>
<evidence type="ECO:0000256" key="8">
    <source>
        <dbReference type="SAM" id="SignalP"/>
    </source>
</evidence>
<organism evidence="10 11">
    <name type="scientific">Cocos nucifera</name>
    <name type="common">Coconut palm</name>
    <dbReference type="NCBI Taxonomy" id="13894"/>
    <lineage>
        <taxon>Eukaryota</taxon>
        <taxon>Viridiplantae</taxon>
        <taxon>Streptophyta</taxon>
        <taxon>Embryophyta</taxon>
        <taxon>Tracheophyta</taxon>
        <taxon>Spermatophyta</taxon>
        <taxon>Magnoliopsida</taxon>
        <taxon>Liliopsida</taxon>
        <taxon>Arecaceae</taxon>
        <taxon>Arecoideae</taxon>
        <taxon>Cocoseae</taxon>
        <taxon>Attaleinae</taxon>
        <taxon>Cocos</taxon>
    </lineage>
</organism>
<evidence type="ECO:0000256" key="4">
    <source>
        <dbReference type="ARBA" id="ARBA00022737"/>
    </source>
</evidence>
<evidence type="ECO:0000256" key="5">
    <source>
        <dbReference type="ARBA" id="ARBA00022989"/>
    </source>
</evidence>
<gene>
    <name evidence="10" type="ORF">COCNU_03G013770</name>
</gene>
<dbReference type="Proteomes" id="UP000797356">
    <property type="component" value="Chromosome 3"/>
</dbReference>
<dbReference type="Gene3D" id="1.10.510.10">
    <property type="entry name" value="Transferase(Phosphotransferase) domain 1"/>
    <property type="match status" value="2"/>
</dbReference>
<protein>
    <submittedName>
        <fullName evidence="10">Calmodulin-binding receptor kinase CaMRLK</fullName>
    </submittedName>
</protein>
<dbReference type="Pfam" id="PF07714">
    <property type="entry name" value="PK_Tyr_Ser-Thr"/>
    <property type="match status" value="1"/>
</dbReference>
<proteinExistence type="predicted"/>
<evidence type="ECO:0000313" key="10">
    <source>
        <dbReference type="EMBL" id="KAG1335258.1"/>
    </source>
</evidence>
<feature type="chain" id="PRO_5035430298" evidence="8">
    <location>
        <begin position="25"/>
        <end position="654"/>
    </location>
</feature>
<dbReference type="PROSITE" id="PS51450">
    <property type="entry name" value="LRR"/>
    <property type="match status" value="1"/>
</dbReference>
<dbReference type="Gene3D" id="3.30.200.20">
    <property type="entry name" value="Phosphorylase Kinase, domain 1"/>
    <property type="match status" value="1"/>
</dbReference>
<keyword evidence="2" id="KW-0433">Leucine-rich repeat</keyword>
<dbReference type="SUPFAM" id="SSF56112">
    <property type="entry name" value="Protein kinase-like (PK-like)"/>
    <property type="match status" value="1"/>
</dbReference>
<reference evidence="10" key="1">
    <citation type="journal article" date="2017" name="Gigascience">
        <title>The genome draft of coconut (Cocos nucifera).</title>
        <authorList>
            <person name="Xiao Y."/>
            <person name="Xu P."/>
            <person name="Fan H."/>
            <person name="Baudouin L."/>
            <person name="Xia W."/>
            <person name="Bocs S."/>
            <person name="Xu J."/>
            <person name="Li Q."/>
            <person name="Guo A."/>
            <person name="Zhou L."/>
            <person name="Li J."/>
            <person name="Wu Y."/>
            <person name="Ma Z."/>
            <person name="Armero A."/>
            <person name="Issali A.E."/>
            <person name="Liu N."/>
            <person name="Peng M."/>
            <person name="Yang Y."/>
        </authorList>
    </citation>
    <scope>NUCLEOTIDE SEQUENCE</scope>
    <source>
        <tissue evidence="10">Spear leaf of Hainan Tall coconut</tissue>
    </source>
</reference>
<dbReference type="InterPro" id="IPR032675">
    <property type="entry name" value="LRR_dom_sf"/>
</dbReference>
<comment type="caution">
    <text evidence="10">The sequence shown here is derived from an EMBL/GenBank/DDBJ whole genome shotgun (WGS) entry which is preliminary data.</text>
</comment>
<dbReference type="Gene3D" id="3.80.10.10">
    <property type="entry name" value="Ribonuclease Inhibitor"/>
    <property type="match status" value="2"/>
</dbReference>
<keyword evidence="10" id="KW-0675">Receptor</keyword>
<dbReference type="FunFam" id="3.30.200.20:FF:000466">
    <property type="entry name" value="Putative LRR receptor-like serine/threonine-protein kinase"/>
    <property type="match status" value="1"/>
</dbReference>
<evidence type="ECO:0000256" key="7">
    <source>
        <dbReference type="SAM" id="Phobius"/>
    </source>
</evidence>
<evidence type="ECO:0000256" key="1">
    <source>
        <dbReference type="ARBA" id="ARBA00004370"/>
    </source>
</evidence>
<dbReference type="InterPro" id="IPR001611">
    <property type="entry name" value="Leu-rich_rpt"/>
</dbReference>
<dbReference type="OrthoDB" id="1394818at2759"/>
<keyword evidence="5 7" id="KW-1133">Transmembrane helix</keyword>
<feature type="transmembrane region" description="Helical" evidence="7">
    <location>
        <begin position="275"/>
        <end position="295"/>
    </location>
</feature>
<dbReference type="Pfam" id="PF13855">
    <property type="entry name" value="LRR_8"/>
    <property type="match status" value="1"/>
</dbReference>
<comment type="subcellular location">
    <subcellularLocation>
        <location evidence="1">Membrane</location>
    </subcellularLocation>
</comment>
<dbReference type="Pfam" id="PF00560">
    <property type="entry name" value="LRR_1"/>
    <property type="match status" value="1"/>
</dbReference>
<dbReference type="GO" id="GO:0005524">
    <property type="term" value="F:ATP binding"/>
    <property type="evidence" value="ECO:0007669"/>
    <property type="project" value="InterPro"/>
</dbReference>
<dbReference type="PANTHER" id="PTHR48007">
    <property type="entry name" value="LEUCINE-RICH REPEAT RECEPTOR-LIKE PROTEIN KINASE PXC1"/>
    <property type="match status" value="1"/>
</dbReference>
<keyword evidence="6 7" id="KW-0472">Membrane</keyword>
<dbReference type="PROSITE" id="PS50011">
    <property type="entry name" value="PROTEIN_KINASE_DOM"/>
    <property type="match status" value="1"/>
</dbReference>
<dbReference type="InterPro" id="IPR001245">
    <property type="entry name" value="Ser-Thr/Tyr_kinase_cat_dom"/>
</dbReference>
<keyword evidence="11" id="KW-1185">Reference proteome</keyword>
<evidence type="ECO:0000313" key="11">
    <source>
        <dbReference type="Proteomes" id="UP000797356"/>
    </source>
</evidence>
<dbReference type="InterPro" id="IPR000719">
    <property type="entry name" value="Prot_kinase_dom"/>
</dbReference>
<dbReference type="GO" id="GO:0016020">
    <property type="term" value="C:membrane"/>
    <property type="evidence" value="ECO:0007669"/>
    <property type="project" value="UniProtKB-SubCell"/>
</dbReference>
<feature type="signal peptide" evidence="8">
    <location>
        <begin position="1"/>
        <end position="24"/>
    </location>
</feature>
<evidence type="ECO:0000256" key="6">
    <source>
        <dbReference type="ARBA" id="ARBA00023136"/>
    </source>
</evidence>
<dbReference type="SUPFAM" id="SSF52058">
    <property type="entry name" value="L domain-like"/>
    <property type="match status" value="1"/>
</dbReference>
<dbReference type="EMBL" id="CM017874">
    <property type="protein sequence ID" value="KAG1335258.1"/>
    <property type="molecule type" value="Genomic_DNA"/>
</dbReference>
<dbReference type="InterPro" id="IPR046959">
    <property type="entry name" value="PRK1-6/SRF4-like"/>
</dbReference>
<feature type="domain" description="Protein kinase" evidence="9">
    <location>
        <begin position="362"/>
        <end position="637"/>
    </location>
</feature>
<evidence type="ECO:0000256" key="3">
    <source>
        <dbReference type="ARBA" id="ARBA00022692"/>
    </source>
</evidence>
<accession>A0A8K0I3U8</accession>
<dbReference type="GO" id="GO:0004672">
    <property type="term" value="F:protein kinase activity"/>
    <property type="evidence" value="ECO:0007669"/>
    <property type="project" value="InterPro"/>
</dbReference>
<dbReference type="PANTHER" id="PTHR48007:SF84">
    <property type="entry name" value="(WILD MALAYSIAN BANANA) HYPOTHETICAL PROTEIN"/>
    <property type="match status" value="1"/>
</dbReference>